<dbReference type="OrthoDB" id="7868067at2"/>
<keyword evidence="1" id="KW-0472">Membrane</keyword>
<dbReference type="KEGG" id="hni:W911_17225"/>
<dbReference type="HOGENOM" id="CLU_154612_0_0_5"/>
<accession>V5SIG0</accession>
<keyword evidence="1" id="KW-0812">Transmembrane</keyword>
<sequence length="120" mass="13422">MLKRILWLLTAFPAAALLITLAVANRHGVRLVLDPFRPDQPAVSIVLPFYAYLFGMLLIGVLLGGAATWFSQGRWRRIARQRASEAKRWQVEADRLMRERDAEVGARAKALAAPVKRDAA</sequence>
<protein>
    <submittedName>
        <fullName evidence="2">Membrane protein</fullName>
    </submittedName>
</protein>
<proteinExistence type="predicted"/>
<dbReference type="PATRIC" id="fig|1029756.8.peg.3585"/>
<reference evidence="2 3" key="1">
    <citation type="journal article" date="2014" name="Genome Announc.">
        <title>Complete Genome Sequence of Hyphomicrobium nitrativorans Strain NL23, a Denitrifying Bacterium Isolated from Biofilm of a Methanol-Fed Denitrification System Treating Seawater at the Montreal Biodome.</title>
        <authorList>
            <person name="Martineau C."/>
            <person name="Villeneuve C."/>
            <person name="Mauffrey F."/>
            <person name="Villemur R."/>
        </authorList>
    </citation>
    <scope>NUCLEOTIDE SEQUENCE [LARGE SCALE GENOMIC DNA]</scope>
    <source>
        <strain evidence="2">NL23</strain>
    </source>
</reference>
<dbReference type="STRING" id="1029756.W911_17225"/>
<dbReference type="AlphaFoldDB" id="V5SIG0"/>
<dbReference type="EMBL" id="CP006912">
    <property type="protein sequence ID" value="AHB49739.1"/>
    <property type="molecule type" value="Genomic_DNA"/>
</dbReference>
<gene>
    <name evidence="2" type="ORF">W911_17225</name>
</gene>
<organism evidence="2 3">
    <name type="scientific">Hyphomicrobium nitrativorans NL23</name>
    <dbReference type="NCBI Taxonomy" id="1029756"/>
    <lineage>
        <taxon>Bacteria</taxon>
        <taxon>Pseudomonadati</taxon>
        <taxon>Pseudomonadota</taxon>
        <taxon>Alphaproteobacteria</taxon>
        <taxon>Hyphomicrobiales</taxon>
        <taxon>Hyphomicrobiaceae</taxon>
        <taxon>Hyphomicrobium</taxon>
    </lineage>
</organism>
<keyword evidence="1" id="KW-1133">Transmembrane helix</keyword>
<evidence type="ECO:0000313" key="3">
    <source>
        <dbReference type="Proteomes" id="UP000018542"/>
    </source>
</evidence>
<keyword evidence="3" id="KW-1185">Reference proteome</keyword>
<dbReference type="Proteomes" id="UP000018542">
    <property type="component" value="Chromosome"/>
</dbReference>
<evidence type="ECO:0000313" key="2">
    <source>
        <dbReference type="EMBL" id="AHB49739.1"/>
    </source>
</evidence>
<dbReference type="RefSeq" id="WP_023788734.1">
    <property type="nucleotide sequence ID" value="NC_022997.1"/>
</dbReference>
<name>V5SIG0_9HYPH</name>
<evidence type="ECO:0000256" key="1">
    <source>
        <dbReference type="SAM" id="Phobius"/>
    </source>
</evidence>
<feature type="transmembrane region" description="Helical" evidence="1">
    <location>
        <begin position="50"/>
        <end position="70"/>
    </location>
</feature>